<comment type="catalytic activity">
    <reaction evidence="1">
        <text>ATP + protein L-histidine = ADP + protein N-phospho-L-histidine.</text>
        <dbReference type="EC" id="2.7.13.3"/>
    </reaction>
</comment>
<dbReference type="Pfam" id="PF00512">
    <property type="entry name" value="HisKA"/>
    <property type="match status" value="1"/>
</dbReference>
<dbReference type="STRING" id="686624.SAMN04488242_2725"/>
<dbReference type="CDD" id="cd06225">
    <property type="entry name" value="HAMP"/>
    <property type="match status" value="1"/>
</dbReference>
<dbReference type="CDD" id="cd00082">
    <property type="entry name" value="HisKA"/>
    <property type="match status" value="1"/>
</dbReference>
<organism evidence="19 20">
    <name type="scientific">Tessaracoccus oleiagri</name>
    <dbReference type="NCBI Taxonomy" id="686624"/>
    <lineage>
        <taxon>Bacteria</taxon>
        <taxon>Bacillati</taxon>
        <taxon>Actinomycetota</taxon>
        <taxon>Actinomycetes</taxon>
        <taxon>Propionibacteriales</taxon>
        <taxon>Propionibacteriaceae</taxon>
        <taxon>Tessaracoccus</taxon>
    </lineage>
</organism>
<keyword evidence="12" id="KW-0902">Two-component regulatory system</keyword>
<evidence type="ECO:0000256" key="13">
    <source>
        <dbReference type="ARBA" id="ARBA00023136"/>
    </source>
</evidence>
<evidence type="ECO:0000256" key="10">
    <source>
        <dbReference type="ARBA" id="ARBA00022840"/>
    </source>
</evidence>
<dbReference type="InterPro" id="IPR036097">
    <property type="entry name" value="HisK_dim/P_sf"/>
</dbReference>
<keyword evidence="10" id="KW-0067">ATP-binding</keyword>
<evidence type="ECO:0000256" key="9">
    <source>
        <dbReference type="ARBA" id="ARBA00022777"/>
    </source>
</evidence>
<dbReference type="InterPro" id="IPR047669">
    <property type="entry name" value="MtrAB_MtrB"/>
</dbReference>
<feature type="coiled-coil region" evidence="15">
    <location>
        <begin position="232"/>
        <end position="259"/>
    </location>
</feature>
<evidence type="ECO:0000256" key="16">
    <source>
        <dbReference type="SAM" id="Phobius"/>
    </source>
</evidence>
<feature type="transmembrane region" description="Helical" evidence="16">
    <location>
        <begin position="12"/>
        <end position="33"/>
    </location>
</feature>
<keyword evidence="7 16" id="KW-0812">Transmembrane</keyword>
<protein>
    <recommendedName>
        <fullName evidence="14">Sensor histidine kinase MtrB</fullName>
        <ecNumber evidence="3">2.7.13.3</ecNumber>
    </recommendedName>
</protein>
<dbReference type="SUPFAM" id="SSF47384">
    <property type="entry name" value="Homodimeric domain of signal transducing histidine kinase"/>
    <property type="match status" value="1"/>
</dbReference>
<evidence type="ECO:0000256" key="7">
    <source>
        <dbReference type="ARBA" id="ARBA00022692"/>
    </source>
</evidence>
<dbReference type="Pfam" id="PF02518">
    <property type="entry name" value="HATPase_c"/>
    <property type="match status" value="1"/>
</dbReference>
<keyword evidence="20" id="KW-1185">Reference proteome</keyword>
<dbReference type="InterPro" id="IPR003594">
    <property type="entry name" value="HATPase_dom"/>
</dbReference>
<dbReference type="Proteomes" id="UP000199475">
    <property type="component" value="Unassembled WGS sequence"/>
</dbReference>
<dbReference type="FunFam" id="1.10.287.130:FF:000010">
    <property type="entry name" value="Two-component sensor histidine kinase"/>
    <property type="match status" value="1"/>
</dbReference>
<keyword evidence="6" id="KW-0808">Transferase</keyword>
<evidence type="ECO:0000256" key="14">
    <source>
        <dbReference type="ARBA" id="ARBA00035305"/>
    </source>
</evidence>
<evidence type="ECO:0000256" key="15">
    <source>
        <dbReference type="SAM" id="Coils"/>
    </source>
</evidence>
<evidence type="ECO:0000256" key="5">
    <source>
        <dbReference type="ARBA" id="ARBA00022553"/>
    </source>
</evidence>
<dbReference type="PANTHER" id="PTHR43547:SF2">
    <property type="entry name" value="HYBRID SIGNAL TRANSDUCTION HISTIDINE KINASE C"/>
    <property type="match status" value="1"/>
</dbReference>
<dbReference type="SMART" id="SM00387">
    <property type="entry name" value="HATPase_c"/>
    <property type="match status" value="1"/>
</dbReference>
<feature type="domain" description="Histidine kinase" evidence="17">
    <location>
        <begin position="269"/>
        <end position="486"/>
    </location>
</feature>
<keyword evidence="5" id="KW-0597">Phosphoprotein</keyword>
<dbReference type="InterPro" id="IPR003660">
    <property type="entry name" value="HAMP_dom"/>
</dbReference>
<evidence type="ECO:0000259" key="18">
    <source>
        <dbReference type="PROSITE" id="PS50885"/>
    </source>
</evidence>
<evidence type="ECO:0000256" key="6">
    <source>
        <dbReference type="ARBA" id="ARBA00022679"/>
    </source>
</evidence>
<feature type="transmembrane region" description="Helical" evidence="16">
    <location>
        <begin position="177"/>
        <end position="200"/>
    </location>
</feature>
<comment type="subcellular location">
    <subcellularLocation>
        <location evidence="2">Cell membrane</location>
        <topology evidence="2">Multi-pass membrane protein</topology>
    </subcellularLocation>
</comment>
<dbReference type="SMART" id="SM00388">
    <property type="entry name" value="HisKA"/>
    <property type="match status" value="1"/>
</dbReference>
<dbReference type="Gene3D" id="1.10.287.130">
    <property type="match status" value="1"/>
</dbReference>
<evidence type="ECO:0000313" key="19">
    <source>
        <dbReference type="EMBL" id="SDL75373.1"/>
    </source>
</evidence>
<evidence type="ECO:0000259" key="17">
    <source>
        <dbReference type="PROSITE" id="PS50109"/>
    </source>
</evidence>
<evidence type="ECO:0000313" key="20">
    <source>
        <dbReference type="Proteomes" id="UP000199475"/>
    </source>
</evidence>
<dbReference type="RefSeq" id="WP_245701716.1">
    <property type="nucleotide sequence ID" value="NZ_FNGP01000005.1"/>
</dbReference>
<keyword evidence="15" id="KW-0175">Coiled coil</keyword>
<evidence type="ECO:0000256" key="8">
    <source>
        <dbReference type="ARBA" id="ARBA00022741"/>
    </source>
</evidence>
<dbReference type="PANTHER" id="PTHR43547">
    <property type="entry name" value="TWO-COMPONENT HISTIDINE KINASE"/>
    <property type="match status" value="1"/>
</dbReference>
<dbReference type="GO" id="GO:0005524">
    <property type="term" value="F:ATP binding"/>
    <property type="evidence" value="ECO:0007669"/>
    <property type="project" value="UniProtKB-KW"/>
</dbReference>
<dbReference type="SMART" id="SM00304">
    <property type="entry name" value="HAMP"/>
    <property type="match status" value="1"/>
</dbReference>
<evidence type="ECO:0000256" key="4">
    <source>
        <dbReference type="ARBA" id="ARBA00022475"/>
    </source>
</evidence>
<dbReference type="InterPro" id="IPR036890">
    <property type="entry name" value="HATPase_C_sf"/>
</dbReference>
<evidence type="ECO:0000256" key="12">
    <source>
        <dbReference type="ARBA" id="ARBA00023012"/>
    </source>
</evidence>
<keyword evidence="11 16" id="KW-1133">Transmembrane helix</keyword>
<dbReference type="NCBIfam" id="NF040691">
    <property type="entry name" value="MtrAB_MtrB"/>
    <property type="match status" value="1"/>
</dbReference>
<keyword evidence="8" id="KW-0547">Nucleotide-binding</keyword>
<dbReference type="InterPro" id="IPR004358">
    <property type="entry name" value="Sig_transdc_His_kin-like_C"/>
</dbReference>
<evidence type="ECO:0000256" key="2">
    <source>
        <dbReference type="ARBA" id="ARBA00004651"/>
    </source>
</evidence>
<reference evidence="19 20" key="1">
    <citation type="submission" date="2016-10" db="EMBL/GenBank/DDBJ databases">
        <authorList>
            <person name="de Groot N.N."/>
        </authorList>
    </citation>
    <scope>NUCLEOTIDE SEQUENCE [LARGE SCALE GENOMIC DNA]</scope>
    <source>
        <strain evidence="19 20">CGMCC 1.9159</strain>
    </source>
</reference>
<accession>A0A1G9MMT3</accession>
<dbReference type="SUPFAM" id="SSF55874">
    <property type="entry name" value="ATPase domain of HSP90 chaperone/DNA topoisomerase II/histidine kinase"/>
    <property type="match status" value="1"/>
</dbReference>
<dbReference type="AlphaFoldDB" id="A0A1G9MMT3"/>
<dbReference type="SUPFAM" id="SSF158472">
    <property type="entry name" value="HAMP domain-like"/>
    <property type="match status" value="1"/>
</dbReference>
<keyword evidence="4" id="KW-1003">Cell membrane</keyword>
<dbReference type="Gene3D" id="3.30.565.10">
    <property type="entry name" value="Histidine kinase-like ATPase, C-terminal domain"/>
    <property type="match status" value="1"/>
</dbReference>
<feature type="domain" description="HAMP" evidence="18">
    <location>
        <begin position="202"/>
        <end position="254"/>
    </location>
</feature>
<dbReference type="Pfam" id="PF00672">
    <property type="entry name" value="HAMP"/>
    <property type="match status" value="1"/>
</dbReference>
<dbReference type="GO" id="GO:0000155">
    <property type="term" value="F:phosphorelay sensor kinase activity"/>
    <property type="evidence" value="ECO:0007669"/>
    <property type="project" value="InterPro"/>
</dbReference>
<dbReference type="GO" id="GO:0005886">
    <property type="term" value="C:plasma membrane"/>
    <property type="evidence" value="ECO:0007669"/>
    <property type="project" value="UniProtKB-SubCell"/>
</dbReference>
<dbReference type="PRINTS" id="PR00344">
    <property type="entry name" value="BCTRLSENSOR"/>
</dbReference>
<proteinExistence type="predicted"/>
<keyword evidence="13 16" id="KW-0472">Membrane</keyword>
<keyword evidence="9 19" id="KW-0418">Kinase</keyword>
<dbReference type="InterPro" id="IPR005467">
    <property type="entry name" value="His_kinase_dom"/>
</dbReference>
<name>A0A1G9MMT3_9ACTN</name>
<dbReference type="EMBL" id="FNGP01000005">
    <property type="protein sequence ID" value="SDL75373.1"/>
    <property type="molecule type" value="Genomic_DNA"/>
</dbReference>
<dbReference type="FunFam" id="3.30.565.10:FF:000013">
    <property type="entry name" value="Two-component sensor histidine kinase"/>
    <property type="match status" value="1"/>
</dbReference>
<sequence length="507" mass="55272">MRSLWWSSLPGRVLITTAVSTLAVLGLAGYILLEMAAGGIVDAKRQAAVNEAVGVHAFMQQQLRAPESRSVAVSEALNRLADQAGAQTTQYMMVIQAPTSTLVSRGITAESVPADLVETVTARDGLFISPTSVRWTDPEVGDEPGLAIGTTLVTAGGDRVPVFYVFPMTSELQVLQVLQSAVAATFVLLALAIGLIVYLVTWQVVSPVRRASVTALRLASGQLDERMKVKGSDELASLAESMNQMAEELQARIRQLESLSAVQRQFVSDVSHELRTPLTTIKMAADMLYESRDDLGPSARRTVELMWFEIERFDVLLADLLEISRFDAGAAVLALDDHDLAAIVADEIEAHRPLAERQGIEIRLRRTTEDATAEIDARRVRRILRNLLSNAIEHGRGRPVDVTVAADEDTVAVTVRDHGVGFEAEQSAQVFDRFWRADPSRTRVVGGSGLGLAISLEDAKLHRGWLSAWGRPGRGAQFRLTLPRSRDHKVLASPLPVVPVDDQGSRR</sequence>
<dbReference type="Gene3D" id="6.10.340.10">
    <property type="match status" value="1"/>
</dbReference>
<gene>
    <name evidence="19" type="ORF">SAMN04488242_2725</name>
</gene>
<evidence type="ECO:0000256" key="1">
    <source>
        <dbReference type="ARBA" id="ARBA00000085"/>
    </source>
</evidence>
<dbReference type="InterPro" id="IPR003661">
    <property type="entry name" value="HisK_dim/P_dom"/>
</dbReference>
<dbReference type="PROSITE" id="PS50885">
    <property type="entry name" value="HAMP"/>
    <property type="match status" value="1"/>
</dbReference>
<evidence type="ECO:0000256" key="11">
    <source>
        <dbReference type="ARBA" id="ARBA00022989"/>
    </source>
</evidence>
<evidence type="ECO:0000256" key="3">
    <source>
        <dbReference type="ARBA" id="ARBA00012438"/>
    </source>
</evidence>
<dbReference type="PROSITE" id="PS50109">
    <property type="entry name" value="HIS_KIN"/>
    <property type="match status" value="1"/>
</dbReference>
<dbReference type="EC" id="2.7.13.3" evidence="3"/>